<dbReference type="AlphaFoldDB" id="A0AA36IY02"/>
<dbReference type="Proteomes" id="UP001178507">
    <property type="component" value="Unassembled WGS sequence"/>
</dbReference>
<evidence type="ECO:0000256" key="3">
    <source>
        <dbReference type="ARBA" id="ARBA00022837"/>
    </source>
</evidence>
<dbReference type="GO" id="GO:0001518">
    <property type="term" value="C:voltage-gated sodium channel complex"/>
    <property type="evidence" value="ECO:0007669"/>
    <property type="project" value="TreeGrafter"/>
</dbReference>
<dbReference type="InterPro" id="IPR005821">
    <property type="entry name" value="Ion_trans_dom"/>
</dbReference>
<dbReference type="PANTHER" id="PTHR10037">
    <property type="entry name" value="VOLTAGE-GATED CATION CHANNEL CALCIUM AND SODIUM"/>
    <property type="match status" value="1"/>
</dbReference>
<evidence type="ECO:0000256" key="6">
    <source>
        <dbReference type="SAM" id="MobiDB-lite"/>
    </source>
</evidence>
<gene>
    <name evidence="9" type="ORF">EVOR1521_LOCUS20336</name>
</gene>
<comment type="subcellular location">
    <subcellularLocation>
        <location evidence="1">Membrane</location>
        <topology evidence="1">Multi-pass membrane protein</topology>
    </subcellularLocation>
</comment>
<evidence type="ECO:0000256" key="5">
    <source>
        <dbReference type="ARBA" id="ARBA00023136"/>
    </source>
</evidence>
<feature type="region of interest" description="Disordered" evidence="6">
    <location>
        <begin position="1"/>
        <end position="27"/>
    </location>
</feature>
<evidence type="ECO:0000313" key="9">
    <source>
        <dbReference type="EMBL" id="CAJ1396048.1"/>
    </source>
</evidence>
<dbReference type="SMART" id="SM00054">
    <property type="entry name" value="EFh"/>
    <property type="match status" value="2"/>
</dbReference>
<evidence type="ECO:0000313" key="10">
    <source>
        <dbReference type="Proteomes" id="UP001178507"/>
    </source>
</evidence>
<feature type="transmembrane region" description="Helical" evidence="7">
    <location>
        <begin position="207"/>
        <end position="232"/>
    </location>
</feature>
<dbReference type="Gene3D" id="1.20.120.350">
    <property type="entry name" value="Voltage-gated potassium channels. Chain C"/>
    <property type="match status" value="1"/>
</dbReference>
<dbReference type="SUPFAM" id="SSF47473">
    <property type="entry name" value="EF-hand"/>
    <property type="match status" value="1"/>
</dbReference>
<dbReference type="GO" id="GO:0005248">
    <property type="term" value="F:voltage-gated sodium channel activity"/>
    <property type="evidence" value="ECO:0007669"/>
    <property type="project" value="TreeGrafter"/>
</dbReference>
<keyword evidence="3" id="KW-0106">Calcium</keyword>
<evidence type="ECO:0000256" key="4">
    <source>
        <dbReference type="ARBA" id="ARBA00022989"/>
    </source>
</evidence>
<dbReference type="InterPro" id="IPR011992">
    <property type="entry name" value="EF-hand-dom_pair"/>
</dbReference>
<feature type="transmembrane region" description="Helical" evidence="7">
    <location>
        <begin position="173"/>
        <end position="195"/>
    </location>
</feature>
<comment type="caution">
    <text evidence="9">The sequence shown here is derived from an EMBL/GenBank/DDBJ whole genome shotgun (WGS) entry which is preliminary data.</text>
</comment>
<dbReference type="CDD" id="cd00051">
    <property type="entry name" value="EFh"/>
    <property type="match status" value="1"/>
</dbReference>
<keyword evidence="10" id="KW-1185">Reference proteome</keyword>
<dbReference type="PANTHER" id="PTHR10037:SF62">
    <property type="entry name" value="SODIUM CHANNEL PROTEIN 60E"/>
    <property type="match status" value="1"/>
</dbReference>
<dbReference type="InterPro" id="IPR002048">
    <property type="entry name" value="EF_hand_dom"/>
</dbReference>
<dbReference type="InterPro" id="IPR043203">
    <property type="entry name" value="VGCC_Ca_Na"/>
</dbReference>
<dbReference type="PROSITE" id="PS50222">
    <property type="entry name" value="EF_HAND_2"/>
    <property type="match status" value="1"/>
</dbReference>
<keyword evidence="5 7" id="KW-0472">Membrane</keyword>
<feature type="transmembrane region" description="Helical" evidence="7">
    <location>
        <begin position="132"/>
        <end position="153"/>
    </location>
</feature>
<dbReference type="InterPro" id="IPR027359">
    <property type="entry name" value="Volt_channel_dom_sf"/>
</dbReference>
<evidence type="ECO:0000259" key="8">
    <source>
        <dbReference type="PROSITE" id="PS50222"/>
    </source>
</evidence>
<dbReference type="GO" id="GO:0005509">
    <property type="term" value="F:calcium ion binding"/>
    <property type="evidence" value="ECO:0007669"/>
    <property type="project" value="InterPro"/>
</dbReference>
<feature type="domain" description="EF-hand" evidence="8">
    <location>
        <begin position="406"/>
        <end position="441"/>
    </location>
</feature>
<sequence length="526" mass="58824">MGRCQPLVFSGRHGSSQASGPDAMASKEAELWEQQRCWIQETLDRKFREQEKVFLELVNKLVQEEDIEEVHSASFTTLAEWQVQKPPSIQPKDAAPKKPLPRGATGLAKSLMSEISHPEPPVIAFVKGPLDVYMGIVVCIHLAFMIAMAQLTGDTLDNDLGITSEAPTWSPEIFDIVEVVFFCIYVVDVLVRVVILRTEWAYDHFEGLMFMNLFDAILVLVSAAELFILPVLSDGREGTSRSIRVIKLIRITRTLRVVKTVGIFRQLRVLVRSCVASVGALGWSMVLLLLLKLGFALAICQALQGYIADQSADLETRLEMNRFYGSFVKALYTMFEVTHSGSWPLRVRPVVEKVSPWYALLFLSYITLVVFAVIRIVTALFLKETLASAANDADIAIEGQGREAKSFQRKLEELFRAADEDGNGALSADEFLEAMNLPSVQQYLNYLDIRVQDIGPLFDILDDGDGLITIAEFSKGLMQIKGQARALDMVVLHHENAKLLKEVQAVRREVSGRKPQARFTCIQTTI</sequence>
<dbReference type="EMBL" id="CAUJNA010003216">
    <property type="protein sequence ID" value="CAJ1396048.1"/>
    <property type="molecule type" value="Genomic_DNA"/>
</dbReference>
<protein>
    <recommendedName>
        <fullName evidence="8">EF-hand domain-containing protein</fullName>
    </recommendedName>
</protein>
<reference evidence="9" key="1">
    <citation type="submission" date="2023-08" db="EMBL/GenBank/DDBJ databases">
        <authorList>
            <person name="Chen Y."/>
            <person name="Shah S."/>
            <person name="Dougan E. K."/>
            <person name="Thang M."/>
            <person name="Chan C."/>
        </authorList>
    </citation>
    <scope>NUCLEOTIDE SEQUENCE</scope>
</reference>
<keyword evidence="4 7" id="KW-1133">Transmembrane helix</keyword>
<name>A0AA36IY02_9DINO</name>
<dbReference type="InterPro" id="IPR018247">
    <property type="entry name" value="EF_Hand_1_Ca_BS"/>
</dbReference>
<accession>A0AA36IY02</accession>
<dbReference type="Gene3D" id="1.10.238.10">
    <property type="entry name" value="EF-hand"/>
    <property type="match status" value="1"/>
</dbReference>
<dbReference type="SUPFAM" id="SSF81324">
    <property type="entry name" value="Voltage-gated potassium channels"/>
    <property type="match status" value="1"/>
</dbReference>
<dbReference type="Pfam" id="PF13202">
    <property type="entry name" value="EF-hand_5"/>
    <property type="match status" value="1"/>
</dbReference>
<proteinExistence type="predicted"/>
<dbReference type="PROSITE" id="PS00018">
    <property type="entry name" value="EF_HAND_1"/>
    <property type="match status" value="1"/>
</dbReference>
<dbReference type="Gene3D" id="1.10.287.70">
    <property type="match status" value="1"/>
</dbReference>
<evidence type="ECO:0000256" key="7">
    <source>
        <dbReference type="SAM" id="Phobius"/>
    </source>
</evidence>
<keyword evidence="2 7" id="KW-0812">Transmembrane</keyword>
<feature type="transmembrane region" description="Helical" evidence="7">
    <location>
        <begin position="357"/>
        <end position="382"/>
    </location>
</feature>
<organism evidence="9 10">
    <name type="scientific">Effrenium voratum</name>
    <dbReference type="NCBI Taxonomy" id="2562239"/>
    <lineage>
        <taxon>Eukaryota</taxon>
        <taxon>Sar</taxon>
        <taxon>Alveolata</taxon>
        <taxon>Dinophyceae</taxon>
        <taxon>Suessiales</taxon>
        <taxon>Symbiodiniaceae</taxon>
        <taxon>Effrenium</taxon>
    </lineage>
</organism>
<feature type="transmembrane region" description="Helical" evidence="7">
    <location>
        <begin position="280"/>
        <end position="303"/>
    </location>
</feature>
<evidence type="ECO:0000256" key="2">
    <source>
        <dbReference type="ARBA" id="ARBA00022692"/>
    </source>
</evidence>
<dbReference type="Pfam" id="PF00520">
    <property type="entry name" value="Ion_trans"/>
    <property type="match status" value="1"/>
</dbReference>
<evidence type="ECO:0000256" key="1">
    <source>
        <dbReference type="ARBA" id="ARBA00004141"/>
    </source>
</evidence>